<organism evidence="2 3">
    <name type="scientific">Aquila chrysaetos chrysaetos</name>
    <dbReference type="NCBI Taxonomy" id="223781"/>
    <lineage>
        <taxon>Eukaryota</taxon>
        <taxon>Metazoa</taxon>
        <taxon>Chordata</taxon>
        <taxon>Craniata</taxon>
        <taxon>Vertebrata</taxon>
        <taxon>Euteleostomi</taxon>
        <taxon>Archelosauria</taxon>
        <taxon>Archosauria</taxon>
        <taxon>Dinosauria</taxon>
        <taxon>Saurischia</taxon>
        <taxon>Theropoda</taxon>
        <taxon>Coelurosauria</taxon>
        <taxon>Aves</taxon>
        <taxon>Neognathae</taxon>
        <taxon>Neoaves</taxon>
        <taxon>Telluraves</taxon>
        <taxon>Accipitrimorphae</taxon>
        <taxon>Accipitriformes</taxon>
        <taxon>Accipitridae</taxon>
        <taxon>Accipitrinae</taxon>
        <taxon>Aquila</taxon>
    </lineage>
</organism>
<keyword evidence="3" id="KW-1185">Reference proteome</keyword>
<dbReference type="Proteomes" id="UP000472275">
    <property type="component" value="Chromosome 6"/>
</dbReference>
<reference evidence="2" key="1">
    <citation type="submission" date="2025-08" db="UniProtKB">
        <authorList>
            <consortium name="Ensembl"/>
        </authorList>
    </citation>
    <scope>IDENTIFICATION</scope>
</reference>
<evidence type="ECO:0000313" key="2">
    <source>
        <dbReference type="Ensembl" id="ENSACCP00020006718.1"/>
    </source>
</evidence>
<name>A0A663E3G4_AQUCH</name>
<dbReference type="Ensembl" id="ENSACCT00020007021.1">
    <property type="protein sequence ID" value="ENSACCP00020006718.1"/>
    <property type="gene ID" value="ENSACCG00020004590.1"/>
</dbReference>
<evidence type="ECO:0000313" key="3">
    <source>
        <dbReference type="Proteomes" id="UP000472275"/>
    </source>
</evidence>
<dbReference type="AlphaFoldDB" id="A0A663E3G4"/>
<feature type="compositionally biased region" description="Basic residues" evidence="1">
    <location>
        <begin position="109"/>
        <end position="130"/>
    </location>
</feature>
<proteinExistence type="predicted"/>
<evidence type="ECO:0000256" key="1">
    <source>
        <dbReference type="SAM" id="MobiDB-lite"/>
    </source>
</evidence>
<sequence length="130" mass="14665">QACCKPIRIAQPLQTLEAHCKPVASPLRTHWKPWKPVANVLQAHCKPNANSWQTPCKPIASPMQTHCKPLANPLQAYCKPIANPLQRNQNSSCSLPPRKAQRLAGASPHRSHPSRLSRTRRRSRRAPWPR</sequence>
<protein>
    <submittedName>
        <fullName evidence="2">Uncharacterized protein</fullName>
    </submittedName>
</protein>
<accession>A0A663E3G4</accession>
<reference evidence="2" key="2">
    <citation type="submission" date="2025-09" db="UniProtKB">
        <authorList>
            <consortium name="Ensembl"/>
        </authorList>
    </citation>
    <scope>IDENTIFICATION</scope>
</reference>
<dbReference type="InParanoid" id="A0A663E3G4"/>
<feature type="region of interest" description="Disordered" evidence="1">
    <location>
        <begin position="88"/>
        <end position="130"/>
    </location>
</feature>